<protein>
    <submittedName>
        <fullName evidence="1">Uncharacterized protein</fullName>
    </submittedName>
</protein>
<sequence>MMTFQVGRGGAEEETDESDNWQPHGIVPSQPQGQPANNTRIGRRVSSDDDRSGCQGMRLEGDPHEMA</sequence>
<accession>A0AC59YBR6</accession>
<organism evidence="1 2">
    <name type="scientific">Rangifer tarandus platyrhynchus</name>
    <name type="common">Svalbard reindeer</name>
    <dbReference type="NCBI Taxonomy" id="3082113"/>
    <lineage>
        <taxon>Eukaryota</taxon>
        <taxon>Metazoa</taxon>
        <taxon>Chordata</taxon>
        <taxon>Craniata</taxon>
        <taxon>Vertebrata</taxon>
        <taxon>Euteleostomi</taxon>
        <taxon>Mammalia</taxon>
        <taxon>Eutheria</taxon>
        <taxon>Laurasiatheria</taxon>
        <taxon>Artiodactyla</taxon>
        <taxon>Ruminantia</taxon>
        <taxon>Pecora</taxon>
        <taxon>Cervidae</taxon>
        <taxon>Odocoileinae</taxon>
        <taxon>Rangifer</taxon>
    </lineage>
</organism>
<name>A0AC59YBR6_RANTA</name>
<gene>
    <name evidence="1" type="ORF">MRATA1EN22A_LOCUS3994</name>
</gene>
<reference evidence="1" key="2">
    <citation type="submission" date="2025-03" db="EMBL/GenBank/DDBJ databases">
        <authorList>
            <consortium name="ELIXIR-Norway"/>
            <consortium name="Elixir Norway"/>
        </authorList>
    </citation>
    <scope>NUCLEOTIDE SEQUENCE</scope>
</reference>
<evidence type="ECO:0000313" key="1">
    <source>
        <dbReference type="EMBL" id="CAM9543004.1"/>
    </source>
</evidence>
<dbReference type="EMBL" id="OX596096">
    <property type="protein sequence ID" value="CAM9543004.1"/>
    <property type="molecule type" value="Genomic_DNA"/>
</dbReference>
<evidence type="ECO:0000313" key="2">
    <source>
        <dbReference type="Proteomes" id="UP001162501"/>
    </source>
</evidence>
<proteinExistence type="predicted"/>
<dbReference type="Proteomes" id="UP001162501">
    <property type="component" value="Chromosome 12"/>
</dbReference>
<reference evidence="1" key="1">
    <citation type="submission" date="2023-05" db="EMBL/GenBank/DDBJ databases">
        <authorList>
            <consortium name="ELIXIR-Norway"/>
        </authorList>
    </citation>
    <scope>NUCLEOTIDE SEQUENCE</scope>
</reference>